<comment type="subcellular location">
    <subcellularLocation>
        <location evidence="1">Membrane</location>
        <topology evidence="1">Multi-pass membrane protein</topology>
    </subcellularLocation>
</comment>
<evidence type="ECO:0000256" key="2">
    <source>
        <dbReference type="ARBA" id="ARBA00022448"/>
    </source>
</evidence>
<evidence type="ECO:0000256" key="4">
    <source>
        <dbReference type="ARBA" id="ARBA00022989"/>
    </source>
</evidence>
<feature type="transmembrane region" description="Helical" evidence="6">
    <location>
        <begin position="267"/>
        <end position="290"/>
    </location>
</feature>
<dbReference type="InterPro" id="IPR004680">
    <property type="entry name" value="Cit_transptr-like_dom"/>
</dbReference>
<evidence type="ECO:0000256" key="1">
    <source>
        <dbReference type="ARBA" id="ARBA00004141"/>
    </source>
</evidence>
<proteinExistence type="predicted"/>
<feature type="transmembrane region" description="Helical" evidence="6">
    <location>
        <begin position="87"/>
        <end position="106"/>
    </location>
</feature>
<evidence type="ECO:0000256" key="5">
    <source>
        <dbReference type="ARBA" id="ARBA00023136"/>
    </source>
</evidence>
<evidence type="ECO:0000259" key="7">
    <source>
        <dbReference type="Pfam" id="PF03600"/>
    </source>
</evidence>
<evidence type="ECO:0000313" key="9">
    <source>
        <dbReference type="Proteomes" id="UP000663181"/>
    </source>
</evidence>
<organism evidence="8 9">
    <name type="scientific">Dyella caseinilytica</name>
    <dbReference type="NCBI Taxonomy" id="1849581"/>
    <lineage>
        <taxon>Bacteria</taxon>
        <taxon>Pseudomonadati</taxon>
        <taxon>Pseudomonadota</taxon>
        <taxon>Gammaproteobacteria</taxon>
        <taxon>Lysobacterales</taxon>
        <taxon>Rhodanobacteraceae</taxon>
        <taxon>Dyella</taxon>
    </lineage>
</organism>
<keyword evidence="9" id="KW-1185">Reference proteome</keyword>
<dbReference type="EMBL" id="CP064030">
    <property type="protein sequence ID" value="QRN55766.1"/>
    <property type="molecule type" value="Genomic_DNA"/>
</dbReference>
<feature type="transmembrane region" description="Helical" evidence="6">
    <location>
        <begin position="332"/>
        <end position="355"/>
    </location>
</feature>
<feature type="domain" description="Citrate transporter-like" evidence="7">
    <location>
        <begin position="3"/>
        <end position="293"/>
    </location>
</feature>
<gene>
    <name evidence="8" type="ORF">ISN74_03940</name>
</gene>
<keyword evidence="2" id="KW-0813">Transport</keyword>
<keyword evidence="4 6" id="KW-1133">Transmembrane helix</keyword>
<feature type="transmembrane region" description="Helical" evidence="6">
    <location>
        <begin position="141"/>
        <end position="166"/>
    </location>
</feature>
<sequence length="356" mass="38019">MLFVALTIVLACIDPQPLARYQRWLQLPTLSGLLGLLIAIQGIRDSGLVQRMAGAMVARIHSLRGVGLLLVSMTAVLSTVLTNDVSLFLIVPLTVAIGSMSNLPVLRMAVLEALAVNAGSTLSPIGNPQNLLIWQHAQVPFLSFVGTMLPAASVMFVLVAALTWLWLPKDRVELQAEQLDGHDVSISLALLSLVSLALMVLMMEHGHAPLGALLLVLPFAMFSWRSLIRIDWLLMATFAAIFLGLGHFATLPIVDHALGNIDFNQPLAVYLGGIVSSQLISNVPATVLLLDRAPNAMALAVAVNVGGFGVVIGSLANLIALRLARQPHGMRLFHAVSIPFLLVCAPLVYLMALLLG</sequence>
<protein>
    <submittedName>
        <fullName evidence="8">Citrate transporter</fullName>
    </submittedName>
</protein>
<keyword evidence="3 6" id="KW-0812">Transmembrane</keyword>
<dbReference type="Pfam" id="PF03600">
    <property type="entry name" value="CitMHS"/>
    <property type="match status" value="1"/>
</dbReference>
<dbReference type="PANTHER" id="PTHR43568">
    <property type="entry name" value="P PROTEIN"/>
    <property type="match status" value="1"/>
</dbReference>
<keyword evidence="5 6" id="KW-0472">Membrane</keyword>
<feature type="transmembrane region" description="Helical" evidence="6">
    <location>
        <begin position="210"/>
        <end position="227"/>
    </location>
</feature>
<evidence type="ECO:0000256" key="6">
    <source>
        <dbReference type="SAM" id="Phobius"/>
    </source>
</evidence>
<feature type="transmembrane region" description="Helical" evidence="6">
    <location>
        <begin position="296"/>
        <end position="320"/>
    </location>
</feature>
<feature type="transmembrane region" description="Helical" evidence="6">
    <location>
        <begin position="63"/>
        <end position="81"/>
    </location>
</feature>
<accession>A0ABX7GZ34</accession>
<name>A0ABX7GZ34_9GAMM</name>
<feature type="transmembrane region" description="Helical" evidence="6">
    <location>
        <begin position="233"/>
        <end position="255"/>
    </location>
</feature>
<evidence type="ECO:0000256" key="3">
    <source>
        <dbReference type="ARBA" id="ARBA00022692"/>
    </source>
</evidence>
<dbReference type="PANTHER" id="PTHR43568:SF1">
    <property type="entry name" value="P PROTEIN"/>
    <property type="match status" value="1"/>
</dbReference>
<dbReference type="Proteomes" id="UP000663181">
    <property type="component" value="Chromosome"/>
</dbReference>
<feature type="transmembrane region" description="Helical" evidence="6">
    <location>
        <begin position="186"/>
        <end position="203"/>
    </location>
</feature>
<evidence type="ECO:0000313" key="8">
    <source>
        <dbReference type="EMBL" id="QRN55766.1"/>
    </source>
</evidence>
<reference evidence="8 9" key="1">
    <citation type="submission" date="2020-10" db="EMBL/GenBank/DDBJ databases">
        <title>Phylogeny of dyella-like bacteria.</title>
        <authorList>
            <person name="Fu J."/>
        </authorList>
    </citation>
    <scope>NUCLEOTIDE SEQUENCE [LARGE SCALE GENOMIC DNA]</scope>
    <source>
        <strain evidence="8 9">DHOB09</strain>
    </source>
</reference>
<dbReference type="InterPro" id="IPR051475">
    <property type="entry name" value="Diverse_Ion_Transporter"/>
</dbReference>